<evidence type="ECO:0000256" key="3">
    <source>
        <dbReference type="ARBA" id="ARBA00022475"/>
    </source>
</evidence>
<dbReference type="InterPro" id="IPR050601">
    <property type="entry name" value="CPA3_antiporter_subunitC"/>
</dbReference>
<evidence type="ECO:0000256" key="4">
    <source>
        <dbReference type="ARBA" id="ARBA00022692"/>
    </source>
</evidence>
<keyword evidence="3" id="KW-1003">Cell membrane</keyword>
<keyword evidence="9" id="KW-1185">Reference proteome</keyword>
<gene>
    <name evidence="8" type="ORF">D3Z33_04215</name>
</gene>
<evidence type="ECO:0000256" key="1">
    <source>
        <dbReference type="ARBA" id="ARBA00004651"/>
    </source>
</evidence>
<proteinExistence type="inferred from homology"/>
<dbReference type="OrthoDB" id="9799219at2"/>
<dbReference type="RefSeq" id="WP_160196560.1">
    <property type="nucleotide sequence ID" value="NZ_QXXA01000005.1"/>
</dbReference>
<dbReference type="PANTHER" id="PTHR34583">
    <property type="entry name" value="ANTIPORTER SUBUNIT MNHC2-RELATED"/>
    <property type="match status" value="1"/>
</dbReference>
<sequence length="111" mass="11943">MKLEILLSFVIVLIGLFGLSTSKGIIKTIISLNITQAAIILLFLSIGATEGGEIPILNGIAEKIVDPIPQALMITTIVIGASITALSLMLAIKVFHYYGTLSWKELFDREG</sequence>
<evidence type="ECO:0000313" key="9">
    <source>
        <dbReference type="Proteomes" id="UP000467132"/>
    </source>
</evidence>
<comment type="similarity">
    <text evidence="2">Belongs to the CPA3 antiporters (TC 2.A.63) subunit C family.</text>
</comment>
<evidence type="ECO:0000313" key="8">
    <source>
        <dbReference type="EMBL" id="NBI06064.1"/>
    </source>
</evidence>
<name>A0A845QVN6_9CLOT</name>
<dbReference type="Proteomes" id="UP000467132">
    <property type="component" value="Unassembled WGS sequence"/>
</dbReference>
<dbReference type="InterPro" id="IPR039428">
    <property type="entry name" value="NUOK/Mnh_C1-like"/>
</dbReference>
<evidence type="ECO:0000256" key="6">
    <source>
        <dbReference type="ARBA" id="ARBA00023136"/>
    </source>
</evidence>
<reference evidence="8 9" key="1">
    <citation type="submission" date="2018-08" db="EMBL/GenBank/DDBJ databases">
        <title>Murine metabolic-syndrome-specific gut microbial biobank.</title>
        <authorList>
            <person name="Liu C."/>
        </authorList>
    </citation>
    <scope>NUCLEOTIDE SEQUENCE [LARGE SCALE GENOMIC DNA]</scope>
    <source>
        <strain evidence="8 9">583</strain>
    </source>
</reference>
<comment type="caution">
    <text evidence="8">The sequence shown here is derived from an EMBL/GenBank/DDBJ whole genome shotgun (WGS) entry which is preliminary data.</text>
</comment>
<dbReference type="Pfam" id="PF00420">
    <property type="entry name" value="Oxidored_q2"/>
    <property type="match status" value="1"/>
</dbReference>
<dbReference type="GO" id="GO:0005886">
    <property type="term" value="C:plasma membrane"/>
    <property type="evidence" value="ECO:0007669"/>
    <property type="project" value="UniProtKB-SubCell"/>
</dbReference>
<keyword evidence="6 7" id="KW-0472">Membrane</keyword>
<feature type="transmembrane region" description="Helical" evidence="7">
    <location>
        <begin position="68"/>
        <end position="92"/>
    </location>
</feature>
<comment type="subcellular location">
    <subcellularLocation>
        <location evidence="1">Cell membrane</location>
        <topology evidence="1">Multi-pass membrane protein</topology>
    </subcellularLocation>
</comment>
<feature type="transmembrane region" description="Helical" evidence="7">
    <location>
        <begin position="29"/>
        <end position="48"/>
    </location>
</feature>
<dbReference type="EMBL" id="QXXA01000005">
    <property type="protein sequence ID" value="NBI06064.1"/>
    <property type="molecule type" value="Genomic_DNA"/>
</dbReference>
<keyword evidence="4 7" id="KW-0812">Transmembrane</keyword>
<evidence type="ECO:0000256" key="5">
    <source>
        <dbReference type="ARBA" id="ARBA00022989"/>
    </source>
</evidence>
<organism evidence="8 9">
    <name type="scientific">Senegalia massiliensis</name>
    <dbReference type="NCBI Taxonomy" id="1720316"/>
    <lineage>
        <taxon>Bacteria</taxon>
        <taxon>Bacillati</taxon>
        <taxon>Bacillota</taxon>
        <taxon>Clostridia</taxon>
        <taxon>Eubacteriales</taxon>
        <taxon>Clostridiaceae</taxon>
        <taxon>Senegalia</taxon>
    </lineage>
</organism>
<feature type="transmembrane region" description="Helical" evidence="7">
    <location>
        <begin position="6"/>
        <end position="22"/>
    </location>
</feature>
<evidence type="ECO:0000256" key="7">
    <source>
        <dbReference type="SAM" id="Phobius"/>
    </source>
</evidence>
<dbReference type="AlphaFoldDB" id="A0A845QVN6"/>
<dbReference type="Gene3D" id="1.10.287.3510">
    <property type="match status" value="1"/>
</dbReference>
<accession>A0A845QVN6</accession>
<keyword evidence="5 7" id="KW-1133">Transmembrane helix</keyword>
<evidence type="ECO:0000256" key="2">
    <source>
        <dbReference type="ARBA" id="ARBA00010388"/>
    </source>
</evidence>
<protein>
    <submittedName>
        <fullName evidence="8">Sodium:proton antiporter</fullName>
    </submittedName>
</protein>
<dbReference type="PANTHER" id="PTHR34583:SF2">
    <property type="entry name" value="ANTIPORTER SUBUNIT MNHC2-RELATED"/>
    <property type="match status" value="1"/>
</dbReference>